<keyword evidence="1" id="KW-0732">Signal</keyword>
<name>A0AAD8IFD7_9APIA</name>
<comment type="caution">
    <text evidence="2">The sequence shown here is derived from an EMBL/GenBank/DDBJ whole genome shotgun (WGS) entry which is preliminary data.</text>
</comment>
<dbReference type="Proteomes" id="UP001237642">
    <property type="component" value="Unassembled WGS sequence"/>
</dbReference>
<evidence type="ECO:0000256" key="1">
    <source>
        <dbReference type="SAM" id="SignalP"/>
    </source>
</evidence>
<dbReference type="AlphaFoldDB" id="A0AAD8IFD7"/>
<evidence type="ECO:0000313" key="2">
    <source>
        <dbReference type="EMBL" id="KAK1384804.1"/>
    </source>
</evidence>
<evidence type="ECO:0000313" key="3">
    <source>
        <dbReference type="Proteomes" id="UP001237642"/>
    </source>
</evidence>
<keyword evidence="3" id="KW-1185">Reference proteome</keyword>
<feature type="chain" id="PRO_5042115933" evidence="1">
    <location>
        <begin position="22"/>
        <end position="130"/>
    </location>
</feature>
<gene>
    <name evidence="2" type="ORF">POM88_022539</name>
</gene>
<feature type="signal peptide" evidence="1">
    <location>
        <begin position="1"/>
        <end position="21"/>
    </location>
</feature>
<sequence length="130" mass="14004">MASKVLFLAISLLCLTFLGETRPLHEKSDVSSGESAKMMNAKGEIGNINNPDWSWSFPGAPPFALPIPLPPLPQIPFFPLPPIFPFPLPPLPSFPFPLPPLPSFPFPPVLPFPPPAPEVNPVSPPPTPTV</sequence>
<reference evidence="2" key="2">
    <citation type="submission" date="2023-05" db="EMBL/GenBank/DDBJ databases">
        <authorList>
            <person name="Schelkunov M.I."/>
        </authorList>
    </citation>
    <scope>NUCLEOTIDE SEQUENCE</scope>
    <source>
        <strain evidence="2">Hsosn_3</strain>
        <tissue evidence="2">Leaf</tissue>
    </source>
</reference>
<proteinExistence type="predicted"/>
<dbReference type="EMBL" id="JAUIZM010000005">
    <property type="protein sequence ID" value="KAK1384804.1"/>
    <property type="molecule type" value="Genomic_DNA"/>
</dbReference>
<organism evidence="2 3">
    <name type="scientific">Heracleum sosnowskyi</name>
    <dbReference type="NCBI Taxonomy" id="360622"/>
    <lineage>
        <taxon>Eukaryota</taxon>
        <taxon>Viridiplantae</taxon>
        <taxon>Streptophyta</taxon>
        <taxon>Embryophyta</taxon>
        <taxon>Tracheophyta</taxon>
        <taxon>Spermatophyta</taxon>
        <taxon>Magnoliopsida</taxon>
        <taxon>eudicotyledons</taxon>
        <taxon>Gunneridae</taxon>
        <taxon>Pentapetalae</taxon>
        <taxon>asterids</taxon>
        <taxon>campanulids</taxon>
        <taxon>Apiales</taxon>
        <taxon>Apiaceae</taxon>
        <taxon>Apioideae</taxon>
        <taxon>apioid superclade</taxon>
        <taxon>Tordylieae</taxon>
        <taxon>Tordyliinae</taxon>
        <taxon>Heracleum</taxon>
    </lineage>
</organism>
<protein>
    <submittedName>
        <fullName evidence="2">Uncharacterized protein</fullName>
    </submittedName>
</protein>
<reference evidence="2" key="1">
    <citation type="submission" date="2023-02" db="EMBL/GenBank/DDBJ databases">
        <title>Genome of toxic invasive species Heracleum sosnowskyi carries increased number of genes despite the absence of recent whole-genome duplications.</title>
        <authorList>
            <person name="Schelkunov M."/>
            <person name="Shtratnikova V."/>
            <person name="Makarenko M."/>
            <person name="Klepikova A."/>
            <person name="Omelchenko D."/>
            <person name="Novikova G."/>
            <person name="Obukhova E."/>
            <person name="Bogdanov V."/>
            <person name="Penin A."/>
            <person name="Logacheva M."/>
        </authorList>
    </citation>
    <scope>NUCLEOTIDE SEQUENCE</scope>
    <source>
        <strain evidence="2">Hsosn_3</strain>
        <tissue evidence="2">Leaf</tissue>
    </source>
</reference>
<accession>A0AAD8IFD7</accession>